<dbReference type="InterPro" id="IPR001130">
    <property type="entry name" value="TatD-like"/>
</dbReference>
<dbReference type="Gene3D" id="3.20.20.140">
    <property type="entry name" value="Metal-dependent hydrolases"/>
    <property type="match status" value="1"/>
</dbReference>
<protein>
    <submittedName>
        <fullName evidence="1">Hydrolase TatD</fullName>
    </submittedName>
</protein>
<dbReference type="GO" id="GO:0005829">
    <property type="term" value="C:cytosol"/>
    <property type="evidence" value="ECO:0007669"/>
    <property type="project" value="TreeGrafter"/>
</dbReference>
<name>A0A0Q4B500_9BACT</name>
<dbReference type="PATRIC" id="fig|1702214.3.peg.1414"/>
<keyword evidence="1" id="KW-0378">Hydrolase</keyword>
<dbReference type="AlphaFoldDB" id="A0A0Q4B500"/>
<feature type="non-terminal residue" evidence="1">
    <location>
        <position position="147"/>
    </location>
</feature>
<reference evidence="1" key="1">
    <citation type="submission" date="2015-08" db="EMBL/GenBank/DDBJ databases">
        <title>Candidatus Bacteriodes Periocalifornicus.</title>
        <authorList>
            <person name="McLean J.S."/>
            <person name="Kelley S."/>
        </authorList>
    </citation>
    <scope>NUCLEOTIDE SEQUENCE [LARGE SCALE GENOMIC DNA]</scope>
    <source>
        <strain evidence="1">12B</strain>
    </source>
</reference>
<dbReference type="PANTHER" id="PTHR46124:SF4">
    <property type="entry name" value="HYDROLASE TATD"/>
    <property type="match status" value="1"/>
</dbReference>
<keyword evidence="2" id="KW-1185">Reference proteome</keyword>
<dbReference type="EMBL" id="LIIK01000092">
    <property type="protein sequence ID" value="KQM08089.1"/>
    <property type="molecule type" value="Genomic_DNA"/>
</dbReference>
<dbReference type="STRING" id="1702214.AL399_09265"/>
<dbReference type="PANTHER" id="PTHR46124">
    <property type="entry name" value="D-AMINOACYL-TRNA DEACYLASE"/>
    <property type="match status" value="1"/>
</dbReference>
<sequence>DTHTHLYAEEFDADRDEMLARAVAAGAKRLFLPNIDANSVGPMLALCDAYPDLCRPMMGLHPTELPPDPAPLLEQMERMLSVPGHPFVAVGEVGVDLYWDASRKTEQMEVFRRQVEWSLRLDLPLVIHTRSAHAELLEVLTPFKADL</sequence>
<dbReference type="SUPFAM" id="SSF51556">
    <property type="entry name" value="Metallo-dependent hydrolases"/>
    <property type="match status" value="1"/>
</dbReference>
<evidence type="ECO:0000313" key="1">
    <source>
        <dbReference type="EMBL" id="KQM08089.1"/>
    </source>
</evidence>
<organism evidence="1 2">
    <name type="scientific">Candidatus [Bacteroides] periocalifornicus</name>
    <dbReference type="NCBI Taxonomy" id="1702214"/>
    <lineage>
        <taxon>Bacteria</taxon>
        <taxon>Pseudomonadati</taxon>
        <taxon>Bacteroidota</taxon>
    </lineage>
</organism>
<gene>
    <name evidence="1" type="ORF">AL399_09265</name>
</gene>
<proteinExistence type="predicted"/>
<comment type="caution">
    <text evidence="1">The sequence shown here is derived from an EMBL/GenBank/DDBJ whole genome shotgun (WGS) entry which is preliminary data.</text>
</comment>
<feature type="non-terminal residue" evidence="1">
    <location>
        <position position="1"/>
    </location>
</feature>
<dbReference type="InterPro" id="IPR032466">
    <property type="entry name" value="Metal_Hydrolase"/>
</dbReference>
<evidence type="ECO:0000313" key="2">
    <source>
        <dbReference type="Proteomes" id="UP000054172"/>
    </source>
</evidence>
<dbReference type="Pfam" id="PF01026">
    <property type="entry name" value="TatD_DNase"/>
    <property type="match status" value="1"/>
</dbReference>
<accession>A0A0Q4B500</accession>
<dbReference type="Proteomes" id="UP000054172">
    <property type="component" value="Unassembled WGS sequence"/>
</dbReference>
<dbReference type="GO" id="GO:0016788">
    <property type="term" value="F:hydrolase activity, acting on ester bonds"/>
    <property type="evidence" value="ECO:0007669"/>
    <property type="project" value="InterPro"/>
</dbReference>